<dbReference type="Gene3D" id="3.40.30.10">
    <property type="entry name" value="Glutaredoxin"/>
    <property type="match status" value="1"/>
</dbReference>
<dbReference type="EMBL" id="CP015518">
    <property type="protein sequence ID" value="APG25837.1"/>
    <property type="molecule type" value="Genomic_DNA"/>
</dbReference>
<dbReference type="RefSeq" id="WP_072287680.1">
    <property type="nucleotide sequence ID" value="NZ_CP015455.1"/>
</dbReference>
<sequence length="127" mass="13795">MAKINSLAELQKKREDLQAAANKSKSEKIIVNVSLATCSIASGGKETLEAMKQECAAQGISNVEFGQVGCHTYCYAEPTVEIILPGKQPVVFGYVKGDKAKELVQKYIKSGELVEGVIPVNYERVVF</sequence>
<evidence type="ECO:0000313" key="2">
    <source>
        <dbReference type="Proteomes" id="UP000182264"/>
    </source>
</evidence>
<dbReference type="InterPro" id="IPR036249">
    <property type="entry name" value="Thioredoxin-like_sf"/>
</dbReference>
<protein>
    <submittedName>
        <fullName evidence="1">NADP oxidoreductase</fullName>
    </submittedName>
</protein>
<organism evidence="1 2">
    <name type="scientific">Syntrophotalea acetylenica</name>
    <name type="common">Pelobacter acetylenicus</name>
    <dbReference type="NCBI Taxonomy" id="29542"/>
    <lineage>
        <taxon>Bacteria</taxon>
        <taxon>Pseudomonadati</taxon>
        <taxon>Thermodesulfobacteriota</taxon>
        <taxon>Desulfuromonadia</taxon>
        <taxon>Desulfuromonadales</taxon>
        <taxon>Syntrophotaleaceae</taxon>
        <taxon>Syntrophotalea</taxon>
    </lineage>
</organism>
<dbReference type="STRING" id="29542.A6070_07090"/>
<name>A0A1L3GIR9_SYNAC</name>
<keyword evidence="2" id="KW-1185">Reference proteome</keyword>
<dbReference type="CDD" id="cd02980">
    <property type="entry name" value="TRX_Fd_family"/>
    <property type="match status" value="1"/>
</dbReference>
<evidence type="ECO:0000313" key="1">
    <source>
        <dbReference type="EMBL" id="APG25837.1"/>
    </source>
</evidence>
<dbReference type="Proteomes" id="UP000182264">
    <property type="component" value="Chromosome"/>
</dbReference>
<proteinExistence type="predicted"/>
<accession>A0A1L3GIR9</accession>
<dbReference type="SUPFAM" id="SSF52833">
    <property type="entry name" value="Thioredoxin-like"/>
    <property type="match status" value="1"/>
</dbReference>
<dbReference type="AlphaFoldDB" id="A0A1L3GIR9"/>
<gene>
    <name evidence="1" type="ORF">A7E75_13070</name>
</gene>
<dbReference type="OrthoDB" id="9800692at2"/>
<dbReference type="KEGG" id="pace:A6070_07090"/>
<reference evidence="1 2" key="1">
    <citation type="journal article" date="2017" name="Genome Announc.">
        <title>Complete Genome Sequences of Two Acetylene-Fermenting Pelobacter acetylenicus Strains.</title>
        <authorList>
            <person name="Sutton J.M."/>
            <person name="Baesman S.M."/>
            <person name="Fierst J.L."/>
            <person name="Poret-Peterson A.T."/>
            <person name="Oremland R.S."/>
            <person name="Dunlap D.S."/>
            <person name="Akob D.M."/>
        </authorList>
    </citation>
    <scope>NUCLEOTIDE SEQUENCE [LARGE SCALE GENOMIC DNA]</scope>
    <source>
        <strain evidence="1 2">DSM 3247</strain>
    </source>
</reference>